<evidence type="ECO:0000313" key="4">
    <source>
        <dbReference type="Proteomes" id="UP001232536"/>
    </source>
</evidence>
<dbReference type="EMBL" id="JAUQYP010000001">
    <property type="protein sequence ID" value="MDO8105633.1"/>
    <property type="molecule type" value="Genomic_DNA"/>
</dbReference>
<reference evidence="3 4" key="1">
    <citation type="submission" date="2023-07" db="EMBL/GenBank/DDBJ databases">
        <title>Description of novel actinomycetes strains, isolated from tidal flat sediment.</title>
        <authorList>
            <person name="Lu C."/>
        </authorList>
    </citation>
    <scope>NUCLEOTIDE SEQUENCE [LARGE SCALE GENOMIC DNA]</scope>
    <source>
        <strain evidence="3 4">SYSU T00b441</strain>
    </source>
</reference>
<keyword evidence="2" id="KW-1133">Transmembrane helix</keyword>
<feature type="compositionally biased region" description="Low complexity" evidence="1">
    <location>
        <begin position="14"/>
        <end position="24"/>
    </location>
</feature>
<evidence type="ECO:0000313" key="3">
    <source>
        <dbReference type="EMBL" id="MDO8105633.1"/>
    </source>
</evidence>
<evidence type="ECO:0008006" key="5">
    <source>
        <dbReference type="Google" id="ProtNLM"/>
    </source>
</evidence>
<accession>A0ABT9D4R5</accession>
<gene>
    <name evidence="3" type="ORF">Q6348_00285</name>
</gene>
<sequence length="89" mass="9111">MSEQPAERPEERPATTTAPMTTPRGPAENRGIRVGTVVWGLVVIAVALGLLAIGNGLVFDVQLAVILLVAGAGLAVLVGSLLGARRRAS</sequence>
<keyword evidence="2" id="KW-0472">Membrane</keyword>
<dbReference type="RefSeq" id="WP_304599343.1">
    <property type="nucleotide sequence ID" value="NZ_JAUQYO010000003.1"/>
</dbReference>
<feature type="region of interest" description="Disordered" evidence="1">
    <location>
        <begin position="1"/>
        <end position="29"/>
    </location>
</feature>
<evidence type="ECO:0000256" key="2">
    <source>
        <dbReference type="SAM" id="Phobius"/>
    </source>
</evidence>
<feature type="transmembrane region" description="Helical" evidence="2">
    <location>
        <begin position="34"/>
        <end position="57"/>
    </location>
</feature>
<proteinExistence type="predicted"/>
<organism evidence="3 4">
    <name type="scientific">Actinotalea lenta</name>
    <dbReference type="NCBI Taxonomy" id="3064654"/>
    <lineage>
        <taxon>Bacteria</taxon>
        <taxon>Bacillati</taxon>
        <taxon>Actinomycetota</taxon>
        <taxon>Actinomycetes</taxon>
        <taxon>Micrococcales</taxon>
        <taxon>Cellulomonadaceae</taxon>
        <taxon>Actinotalea</taxon>
    </lineage>
</organism>
<feature type="transmembrane region" description="Helical" evidence="2">
    <location>
        <begin position="63"/>
        <end position="84"/>
    </location>
</feature>
<protein>
    <recommendedName>
        <fullName evidence="5">DUF2530 domain-containing protein</fullName>
    </recommendedName>
</protein>
<keyword evidence="4" id="KW-1185">Reference proteome</keyword>
<keyword evidence="2" id="KW-0812">Transmembrane</keyword>
<comment type="caution">
    <text evidence="3">The sequence shown here is derived from an EMBL/GenBank/DDBJ whole genome shotgun (WGS) entry which is preliminary data.</text>
</comment>
<name>A0ABT9D4R5_9CELL</name>
<evidence type="ECO:0000256" key="1">
    <source>
        <dbReference type="SAM" id="MobiDB-lite"/>
    </source>
</evidence>
<feature type="compositionally biased region" description="Basic and acidic residues" evidence="1">
    <location>
        <begin position="1"/>
        <end position="13"/>
    </location>
</feature>
<dbReference type="Proteomes" id="UP001232536">
    <property type="component" value="Unassembled WGS sequence"/>
</dbReference>